<evidence type="ECO:0000256" key="1">
    <source>
        <dbReference type="ARBA" id="ARBA00005031"/>
    </source>
</evidence>
<reference evidence="7 8" key="1">
    <citation type="submission" date="2024-02" db="EMBL/GenBank/DDBJ databases">
        <authorList>
            <person name="Vignale AGUSTIN F."/>
            <person name="Sosa J E."/>
            <person name="Modenutti C."/>
        </authorList>
    </citation>
    <scope>NUCLEOTIDE SEQUENCE [LARGE SCALE GENOMIC DNA]</scope>
</reference>
<dbReference type="GO" id="GO:0006096">
    <property type="term" value="P:glycolytic process"/>
    <property type="evidence" value="ECO:0007669"/>
    <property type="project" value="UniProtKB-KW"/>
</dbReference>
<name>A0ABC8S0P1_9AQUA</name>
<comment type="similarity">
    <text evidence="2">Belongs to the enolase family.</text>
</comment>
<keyword evidence="8" id="KW-1185">Reference proteome</keyword>
<evidence type="ECO:0000256" key="2">
    <source>
        <dbReference type="ARBA" id="ARBA00009604"/>
    </source>
</evidence>
<sequence length="531" mass="57534">MPVPAFNVINGGSHAGNNLAMQEFMILPVEATSFSEALRMGSEVYHIPKGIIEAKYGQDACNVGDEGGFAPNVQDNREGLLLLIDAIEKAGYTGKESMMQIKIGMDVAASEFLTEDGKYNLNFKKQPNDGAHVLAAQSLCDLYKEFVKDFPIVSIEDPFDHDDWSSWASLQSSVDIQLVGDDLLVNQIGTVTESIRAPLNSKAAGWGVMVSHRSGETEDNFIADLSVGLASGQIKTVAPCRSERLTKYNQGVPLYKHIQELAGTGELVMPVPAFNVINGGSHAGNNLAMQEFMILPVEATSFSEALRMGSEVYHIPKGIIEAKYGQDACNVGDEGGFAPNVQDNREGLLLLIDAIEKAGYTGKIKIGMDVAASEFLTEDGKYNLNFKKQPNDGAHVLAAQSLCDLYKEFVKDFPIVSIEDPFDHDDWSSWASLQSSVDIQLVVLKLLVSEVNQIGTVTESIRAPLNSKAAGWGVMVSHRSGETEDNFIADLSVGLASGQIKTVAPCRSERLTKYNQELGNVPYAGEAFRSP</sequence>
<dbReference type="InterPro" id="IPR036849">
    <property type="entry name" value="Enolase-like_C_sf"/>
</dbReference>
<gene>
    <name evidence="7" type="ORF">ILEXP_LOCUS15802</name>
</gene>
<dbReference type="SUPFAM" id="SSF51604">
    <property type="entry name" value="Enolase C-terminal domain-like"/>
    <property type="match status" value="2"/>
</dbReference>
<organism evidence="7 8">
    <name type="scientific">Ilex paraguariensis</name>
    <name type="common">yerba mate</name>
    <dbReference type="NCBI Taxonomy" id="185542"/>
    <lineage>
        <taxon>Eukaryota</taxon>
        <taxon>Viridiplantae</taxon>
        <taxon>Streptophyta</taxon>
        <taxon>Embryophyta</taxon>
        <taxon>Tracheophyta</taxon>
        <taxon>Spermatophyta</taxon>
        <taxon>Magnoliopsida</taxon>
        <taxon>eudicotyledons</taxon>
        <taxon>Gunneridae</taxon>
        <taxon>Pentapetalae</taxon>
        <taxon>asterids</taxon>
        <taxon>campanulids</taxon>
        <taxon>Aquifoliales</taxon>
        <taxon>Aquifoliaceae</taxon>
        <taxon>Ilex</taxon>
    </lineage>
</organism>
<comment type="caution">
    <text evidence="7">The sequence shown here is derived from an EMBL/GenBank/DDBJ whole genome shotgun (WGS) entry which is preliminary data.</text>
</comment>
<evidence type="ECO:0000313" key="8">
    <source>
        <dbReference type="Proteomes" id="UP001642360"/>
    </source>
</evidence>
<evidence type="ECO:0000313" key="7">
    <source>
        <dbReference type="EMBL" id="CAK9147867.1"/>
    </source>
</evidence>
<dbReference type="PANTHER" id="PTHR11902:SF42">
    <property type="entry name" value="ENOLASE 1, CHLOROPLASTIC"/>
    <property type="match status" value="1"/>
</dbReference>
<dbReference type="Gene3D" id="3.20.20.120">
    <property type="entry name" value="Enolase-like C-terminal domain"/>
    <property type="match status" value="2"/>
</dbReference>
<dbReference type="Pfam" id="PF00113">
    <property type="entry name" value="Enolase_C"/>
    <property type="match status" value="2"/>
</dbReference>
<evidence type="ECO:0000256" key="4">
    <source>
        <dbReference type="ARBA" id="ARBA00023152"/>
    </source>
</evidence>
<feature type="domain" description="Enolase C-terminal TIM barrel" evidence="6">
    <location>
        <begin position="1"/>
        <end position="263"/>
    </location>
</feature>
<dbReference type="PANTHER" id="PTHR11902">
    <property type="entry name" value="ENOLASE"/>
    <property type="match status" value="1"/>
</dbReference>
<protein>
    <recommendedName>
        <fullName evidence="3">phosphopyruvate hydratase</fullName>
        <ecNumber evidence="3">4.2.1.11</ecNumber>
    </recommendedName>
</protein>
<dbReference type="EC" id="4.2.1.11" evidence="3"/>
<dbReference type="InterPro" id="IPR000941">
    <property type="entry name" value="Enolase"/>
</dbReference>
<dbReference type="GO" id="GO:0004634">
    <property type="term" value="F:phosphopyruvate hydratase activity"/>
    <property type="evidence" value="ECO:0007669"/>
    <property type="project" value="UniProtKB-EC"/>
</dbReference>
<dbReference type="SMART" id="SM01192">
    <property type="entry name" value="Enolase_C"/>
    <property type="match status" value="2"/>
</dbReference>
<dbReference type="InterPro" id="IPR020810">
    <property type="entry name" value="Enolase_C"/>
</dbReference>
<dbReference type="EMBL" id="CAUOFW020001724">
    <property type="protein sequence ID" value="CAK9147867.1"/>
    <property type="molecule type" value="Genomic_DNA"/>
</dbReference>
<keyword evidence="5" id="KW-0456">Lyase</keyword>
<dbReference type="AlphaFoldDB" id="A0ABC8S0P1"/>
<evidence type="ECO:0000259" key="6">
    <source>
        <dbReference type="SMART" id="SM01192"/>
    </source>
</evidence>
<feature type="domain" description="Enolase C-terminal TIM barrel" evidence="6">
    <location>
        <begin position="266"/>
        <end position="531"/>
    </location>
</feature>
<comment type="pathway">
    <text evidence="1">Carbohydrate degradation; glycolysis; pyruvate from D-glyceraldehyde 3-phosphate: step 4/5.</text>
</comment>
<proteinExistence type="inferred from homology"/>
<dbReference type="PRINTS" id="PR00148">
    <property type="entry name" value="ENOLASE"/>
</dbReference>
<evidence type="ECO:0000256" key="5">
    <source>
        <dbReference type="ARBA" id="ARBA00023239"/>
    </source>
</evidence>
<dbReference type="Proteomes" id="UP001642360">
    <property type="component" value="Unassembled WGS sequence"/>
</dbReference>
<evidence type="ECO:0000256" key="3">
    <source>
        <dbReference type="ARBA" id="ARBA00012058"/>
    </source>
</evidence>
<accession>A0ABC8S0P1</accession>
<keyword evidence="4" id="KW-0324">Glycolysis</keyword>